<evidence type="ECO:0000256" key="1">
    <source>
        <dbReference type="ARBA" id="ARBA00022857"/>
    </source>
</evidence>
<dbReference type="Gene3D" id="3.90.180.10">
    <property type="entry name" value="Medium-chain alcohol dehydrogenases, catalytic domain"/>
    <property type="match status" value="1"/>
</dbReference>
<evidence type="ECO:0000259" key="2">
    <source>
        <dbReference type="SMART" id="SM00829"/>
    </source>
</evidence>
<evidence type="ECO:0000313" key="4">
    <source>
        <dbReference type="Proteomes" id="UP000639606"/>
    </source>
</evidence>
<dbReference type="InterPro" id="IPR036291">
    <property type="entry name" value="NAD(P)-bd_dom_sf"/>
</dbReference>
<gene>
    <name evidence="3" type="ORF">GCM10010185_47670</name>
</gene>
<dbReference type="Pfam" id="PF08240">
    <property type="entry name" value="ADH_N"/>
    <property type="match status" value="1"/>
</dbReference>
<sequence>MRAVVVRRYGGPEVLEVVETALPHPGPGEVRIKVGAAAVNFADVLIRTGLNVQYGAAVGRARHGVGCDVAGTVDALGEGVDRFAVGQAVIGLQERLDLPLGAYAEYAVLEEWAVAPAPAGATAVEAATLPLNATTADQALDALGLRRGQRLLVTGAAGAVGGFATELARLRGLRVLAQAGAADEPLVRSFGAESFVDRDDDLAARVRALVPGGVDGVIDAANVGTAALDAVAHGGGYVSLLNSSPFARRAVRTVDLAYHTDGKRLWELSALAGAGMLTLRVADTLPLERAAEAHERLAAGGLRGRLVLVP</sequence>
<comment type="caution">
    <text evidence="3">The sequence shown here is derived from an EMBL/GenBank/DDBJ whole genome shotgun (WGS) entry which is preliminary data.</text>
</comment>
<dbReference type="EMBL" id="BMRG01000011">
    <property type="protein sequence ID" value="GGP69358.1"/>
    <property type="molecule type" value="Genomic_DNA"/>
</dbReference>
<dbReference type="GO" id="GO:0016491">
    <property type="term" value="F:oxidoreductase activity"/>
    <property type="evidence" value="ECO:0007669"/>
    <property type="project" value="InterPro"/>
</dbReference>
<dbReference type="RefSeq" id="WP_189225538.1">
    <property type="nucleotide sequence ID" value="NZ_BMRG01000011.1"/>
</dbReference>
<name>A0A918ATE5_9PSEU</name>
<reference evidence="3" key="2">
    <citation type="submission" date="2020-09" db="EMBL/GenBank/DDBJ databases">
        <authorList>
            <person name="Sun Q."/>
            <person name="Ohkuma M."/>
        </authorList>
    </citation>
    <scope>NUCLEOTIDE SEQUENCE</scope>
    <source>
        <strain evidence="3">JCM 3313</strain>
    </source>
</reference>
<dbReference type="InterPro" id="IPR013154">
    <property type="entry name" value="ADH-like_N"/>
</dbReference>
<dbReference type="Pfam" id="PF13602">
    <property type="entry name" value="ADH_zinc_N_2"/>
    <property type="match status" value="1"/>
</dbReference>
<reference evidence="3" key="1">
    <citation type="journal article" date="2014" name="Int. J. Syst. Evol. Microbiol.">
        <title>Complete genome sequence of Corynebacterium casei LMG S-19264T (=DSM 44701T), isolated from a smear-ripened cheese.</title>
        <authorList>
            <consortium name="US DOE Joint Genome Institute (JGI-PGF)"/>
            <person name="Walter F."/>
            <person name="Albersmeier A."/>
            <person name="Kalinowski J."/>
            <person name="Ruckert C."/>
        </authorList>
    </citation>
    <scope>NUCLEOTIDE SEQUENCE</scope>
    <source>
        <strain evidence="3">JCM 3313</strain>
    </source>
</reference>
<proteinExistence type="predicted"/>
<dbReference type="PANTHER" id="PTHR44154:SF1">
    <property type="entry name" value="QUINONE OXIDOREDUCTASE"/>
    <property type="match status" value="1"/>
</dbReference>
<dbReference type="InterPro" id="IPR051603">
    <property type="entry name" value="Zinc-ADH_QOR/CCCR"/>
</dbReference>
<dbReference type="SUPFAM" id="SSF51735">
    <property type="entry name" value="NAD(P)-binding Rossmann-fold domains"/>
    <property type="match status" value="1"/>
</dbReference>
<dbReference type="Proteomes" id="UP000639606">
    <property type="component" value="Unassembled WGS sequence"/>
</dbReference>
<evidence type="ECO:0000313" key="3">
    <source>
        <dbReference type="EMBL" id="GGP69358.1"/>
    </source>
</evidence>
<dbReference type="AlphaFoldDB" id="A0A918ATE5"/>
<dbReference type="PANTHER" id="PTHR44154">
    <property type="entry name" value="QUINONE OXIDOREDUCTASE"/>
    <property type="match status" value="1"/>
</dbReference>
<dbReference type="CDD" id="cd05289">
    <property type="entry name" value="MDR_like_2"/>
    <property type="match status" value="1"/>
</dbReference>
<keyword evidence="4" id="KW-1185">Reference proteome</keyword>
<accession>A0A918ATE5</accession>
<feature type="domain" description="Enoyl reductase (ER)" evidence="2">
    <location>
        <begin position="10"/>
        <end position="308"/>
    </location>
</feature>
<dbReference type="SMART" id="SM00829">
    <property type="entry name" value="PKS_ER"/>
    <property type="match status" value="1"/>
</dbReference>
<keyword evidence="1" id="KW-0521">NADP</keyword>
<dbReference type="SUPFAM" id="SSF50129">
    <property type="entry name" value="GroES-like"/>
    <property type="match status" value="1"/>
</dbReference>
<dbReference type="InterPro" id="IPR020843">
    <property type="entry name" value="ER"/>
</dbReference>
<dbReference type="Gene3D" id="3.40.50.720">
    <property type="entry name" value="NAD(P)-binding Rossmann-like Domain"/>
    <property type="match status" value="1"/>
</dbReference>
<protein>
    <submittedName>
        <fullName evidence="3">NADPH:quinone reductase</fullName>
    </submittedName>
</protein>
<organism evidence="3 4">
    <name type="scientific">Saccharothrix coeruleofusca</name>
    <dbReference type="NCBI Taxonomy" id="33919"/>
    <lineage>
        <taxon>Bacteria</taxon>
        <taxon>Bacillati</taxon>
        <taxon>Actinomycetota</taxon>
        <taxon>Actinomycetes</taxon>
        <taxon>Pseudonocardiales</taxon>
        <taxon>Pseudonocardiaceae</taxon>
        <taxon>Saccharothrix</taxon>
    </lineage>
</organism>
<dbReference type="InterPro" id="IPR011032">
    <property type="entry name" value="GroES-like_sf"/>
</dbReference>